<protein>
    <submittedName>
        <fullName evidence="3">Membrane protein</fullName>
    </submittedName>
</protein>
<feature type="transmembrane region" description="Helical" evidence="1">
    <location>
        <begin position="192"/>
        <end position="210"/>
    </location>
</feature>
<evidence type="ECO:0000259" key="2">
    <source>
        <dbReference type="Pfam" id="PF02517"/>
    </source>
</evidence>
<gene>
    <name evidence="3" type="ordered locus">sce0640</name>
</gene>
<dbReference type="GO" id="GO:0080120">
    <property type="term" value="P:CAAX-box protein maturation"/>
    <property type="evidence" value="ECO:0007669"/>
    <property type="project" value="UniProtKB-ARBA"/>
</dbReference>
<keyword evidence="4" id="KW-1185">Reference proteome</keyword>
<dbReference type="BioCyc" id="SCEL448385:SCE_RS03360-MONOMER"/>
<dbReference type="STRING" id="448385.sce0640"/>
<proteinExistence type="predicted"/>
<feature type="domain" description="CAAX prenyl protease 2/Lysostaphin resistance protein A-like" evidence="2">
    <location>
        <begin position="136"/>
        <end position="222"/>
    </location>
</feature>
<feature type="transmembrane region" description="Helical" evidence="1">
    <location>
        <begin position="256"/>
        <end position="276"/>
    </location>
</feature>
<dbReference type="InterPro" id="IPR003675">
    <property type="entry name" value="Rce1/LyrA-like_dom"/>
</dbReference>
<keyword evidence="1" id="KW-0472">Membrane</keyword>
<dbReference type="HOGENOM" id="CLU_871260_0_0_7"/>
<feature type="transmembrane region" description="Helical" evidence="1">
    <location>
        <begin position="47"/>
        <end position="66"/>
    </location>
</feature>
<dbReference type="EMBL" id="AM746676">
    <property type="protein sequence ID" value="CAN90797.1"/>
    <property type="molecule type" value="Genomic_DNA"/>
</dbReference>
<reference evidence="3 4" key="1">
    <citation type="journal article" date="2007" name="Nat. Biotechnol.">
        <title>Complete genome sequence of the myxobacterium Sorangium cellulosum.</title>
        <authorList>
            <person name="Schneiker S."/>
            <person name="Perlova O."/>
            <person name="Kaiser O."/>
            <person name="Gerth K."/>
            <person name="Alici A."/>
            <person name="Altmeyer M.O."/>
            <person name="Bartels D."/>
            <person name="Bekel T."/>
            <person name="Beyer S."/>
            <person name="Bode E."/>
            <person name="Bode H.B."/>
            <person name="Bolten C.J."/>
            <person name="Choudhuri J.V."/>
            <person name="Doss S."/>
            <person name="Elnakady Y.A."/>
            <person name="Frank B."/>
            <person name="Gaigalat L."/>
            <person name="Goesmann A."/>
            <person name="Groeger C."/>
            <person name="Gross F."/>
            <person name="Jelsbak L."/>
            <person name="Jelsbak L."/>
            <person name="Kalinowski J."/>
            <person name="Kegler C."/>
            <person name="Knauber T."/>
            <person name="Konietzny S."/>
            <person name="Kopp M."/>
            <person name="Krause L."/>
            <person name="Krug D."/>
            <person name="Linke B."/>
            <person name="Mahmud T."/>
            <person name="Martinez-Arias R."/>
            <person name="McHardy A.C."/>
            <person name="Merai M."/>
            <person name="Meyer F."/>
            <person name="Mormann S."/>
            <person name="Munoz-Dorado J."/>
            <person name="Perez J."/>
            <person name="Pradella S."/>
            <person name="Rachid S."/>
            <person name="Raddatz G."/>
            <person name="Rosenau F."/>
            <person name="Rueckert C."/>
            <person name="Sasse F."/>
            <person name="Scharfe M."/>
            <person name="Schuster S.C."/>
            <person name="Suen G."/>
            <person name="Treuner-Lange A."/>
            <person name="Velicer G.J."/>
            <person name="Vorholter F.-J."/>
            <person name="Weissman K.J."/>
            <person name="Welch R.D."/>
            <person name="Wenzel S.C."/>
            <person name="Whitworth D.E."/>
            <person name="Wilhelm S."/>
            <person name="Wittmann C."/>
            <person name="Bloecker H."/>
            <person name="Puehler A."/>
            <person name="Mueller R."/>
        </authorList>
    </citation>
    <scope>NUCLEOTIDE SEQUENCE [LARGE SCALE GENOMIC DNA]</scope>
    <source>
        <strain evidence="4">So ce56</strain>
    </source>
</reference>
<feature type="transmembrane region" description="Helical" evidence="1">
    <location>
        <begin position="87"/>
        <end position="110"/>
    </location>
</feature>
<dbReference type="eggNOG" id="COG1266">
    <property type="taxonomic scope" value="Bacteria"/>
</dbReference>
<evidence type="ECO:0000313" key="4">
    <source>
        <dbReference type="Proteomes" id="UP000002139"/>
    </source>
</evidence>
<sequence length="291" mass="29933">MSIPGAIGWTVGVTALFLFLLGLISSFRMEPALDGAGSFRAAPKLDVIGSFACQAAAYLLGLFGVLQVHAPRASIRQFLGVRGTHVAFYPLAIALGFALEGPIAALYTAIEGRWPSGIDDAELVRVFVDASAPERAALGLIFIVLGPALEEVFFRGALVRPLRWTHRAPLVIAITAALFAVAHVGWQKFLPIGIFGAALGVLRIASGSLLPSILLHGTYNAIQCFSLLSAAGAGAADGAPSAAGAALPDAAGSPVWLVAVSSASALVLTALACVLGRRAEGAARAREKDLS</sequence>
<accession>A9EMX9</accession>
<feature type="transmembrane region" description="Helical" evidence="1">
    <location>
        <begin position="7"/>
        <end position="27"/>
    </location>
</feature>
<evidence type="ECO:0000313" key="3">
    <source>
        <dbReference type="EMBL" id="CAN90797.1"/>
    </source>
</evidence>
<dbReference type="Pfam" id="PF02517">
    <property type="entry name" value="Rce1-like"/>
    <property type="match status" value="1"/>
</dbReference>
<dbReference type="GO" id="GO:0004175">
    <property type="term" value="F:endopeptidase activity"/>
    <property type="evidence" value="ECO:0007669"/>
    <property type="project" value="UniProtKB-ARBA"/>
</dbReference>
<name>A9EMX9_SORC5</name>
<dbReference type="AlphaFoldDB" id="A9EMX9"/>
<organism evidence="3 4">
    <name type="scientific">Sorangium cellulosum (strain So ce56)</name>
    <name type="common">Polyangium cellulosum (strain So ce56)</name>
    <dbReference type="NCBI Taxonomy" id="448385"/>
    <lineage>
        <taxon>Bacteria</taxon>
        <taxon>Pseudomonadati</taxon>
        <taxon>Myxococcota</taxon>
        <taxon>Polyangia</taxon>
        <taxon>Polyangiales</taxon>
        <taxon>Polyangiaceae</taxon>
        <taxon>Sorangium</taxon>
    </lineage>
</organism>
<evidence type="ECO:0000256" key="1">
    <source>
        <dbReference type="SAM" id="Phobius"/>
    </source>
</evidence>
<feature type="transmembrane region" description="Helical" evidence="1">
    <location>
        <begin position="168"/>
        <end position="186"/>
    </location>
</feature>
<keyword evidence="1" id="KW-1133">Transmembrane helix</keyword>
<dbReference type="Proteomes" id="UP000002139">
    <property type="component" value="Chromosome"/>
</dbReference>
<keyword evidence="1" id="KW-0812">Transmembrane</keyword>
<dbReference type="KEGG" id="scl:sce0640"/>